<evidence type="ECO:0000259" key="1">
    <source>
        <dbReference type="PROSITE" id="PS50878"/>
    </source>
</evidence>
<dbReference type="EMBL" id="LR862129">
    <property type="protein sequence ID" value="CAD1816995.1"/>
    <property type="molecule type" value="Genomic_DNA"/>
</dbReference>
<dbReference type="AlphaFoldDB" id="A0A6V7NEK3"/>
<reference evidence="2" key="1">
    <citation type="submission" date="2020-07" db="EMBL/GenBank/DDBJ databases">
        <authorList>
            <person name="Lin J."/>
        </authorList>
    </citation>
    <scope>NUCLEOTIDE SEQUENCE</scope>
</reference>
<evidence type="ECO:0000313" key="2">
    <source>
        <dbReference type="EMBL" id="CAD1816995.1"/>
    </source>
</evidence>
<dbReference type="PANTHER" id="PTHR33116">
    <property type="entry name" value="REVERSE TRANSCRIPTASE ZINC-BINDING DOMAIN-CONTAINING PROTEIN-RELATED-RELATED"/>
    <property type="match status" value="1"/>
</dbReference>
<dbReference type="InterPro" id="IPR043502">
    <property type="entry name" value="DNA/RNA_pol_sf"/>
</dbReference>
<proteinExistence type="predicted"/>
<dbReference type="PROSITE" id="PS50878">
    <property type="entry name" value="RT_POL"/>
    <property type="match status" value="1"/>
</dbReference>
<dbReference type="InterPro" id="IPR000477">
    <property type="entry name" value="RT_dom"/>
</dbReference>
<sequence>MDVLINPHQAAFIKGRRITDNFCTAHILVYHLHTSKLSAALLKIDFERAFDNINWCFLVDLFQARGFGPLWISWIQALLRSANTSVILNGTPGNSFSCKRGLRQGDPLSPLLFILCVDVLSRMLQRAATSQLLPDLGIGQVRIQTLQFADDLLIFFDGSLRSAATIKLILNSFAGYSANPFGCCVKSFPLSYLGLPLSPKRLCRSDYLPLIERVDNYLAGWKGLSLSREGRLVLLNSVLSTIPSYLCSLFRLLAWVLNSIDKIRRHFF</sequence>
<organism evidence="2">
    <name type="scientific">Ananas comosus var. bracteatus</name>
    <name type="common">red pineapple</name>
    <dbReference type="NCBI Taxonomy" id="296719"/>
    <lineage>
        <taxon>Eukaryota</taxon>
        <taxon>Viridiplantae</taxon>
        <taxon>Streptophyta</taxon>
        <taxon>Embryophyta</taxon>
        <taxon>Tracheophyta</taxon>
        <taxon>Spermatophyta</taxon>
        <taxon>Magnoliopsida</taxon>
        <taxon>Liliopsida</taxon>
        <taxon>Poales</taxon>
        <taxon>Bromeliaceae</taxon>
        <taxon>Bromelioideae</taxon>
        <taxon>Ananas</taxon>
    </lineage>
</organism>
<dbReference type="Pfam" id="PF00078">
    <property type="entry name" value="RVT_1"/>
    <property type="match status" value="1"/>
</dbReference>
<gene>
    <name evidence="2" type="ORF">CB5_LOCUS206</name>
</gene>
<accession>A0A6V7NEK3</accession>
<dbReference type="SUPFAM" id="SSF56672">
    <property type="entry name" value="DNA/RNA polymerases"/>
    <property type="match status" value="1"/>
</dbReference>
<protein>
    <recommendedName>
        <fullName evidence="1">Reverse transcriptase domain-containing protein</fullName>
    </recommendedName>
</protein>
<dbReference type="CDD" id="cd01650">
    <property type="entry name" value="RT_nLTR_like"/>
    <property type="match status" value="1"/>
</dbReference>
<dbReference type="PANTHER" id="PTHR33116:SF78">
    <property type="entry name" value="OS12G0587133 PROTEIN"/>
    <property type="match status" value="1"/>
</dbReference>
<feature type="domain" description="Reverse transcriptase" evidence="1">
    <location>
        <begin position="1"/>
        <end position="226"/>
    </location>
</feature>
<name>A0A6V7NEK3_ANACO</name>